<dbReference type="EMBL" id="CAKOFQ010007663">
    <property type="protein sequence ID" value="CAH2005927.1"/>
    <property type="molecule type" value="Genomic_DNA"/>
</dbReference>
<protein>
    <submittedName>
        <fullName evidence="1">Uncharacterized protein</fullName>
    </submittedName>
</protein>
<comment type="caution">
    <text evidence="1">The sequence shown here is derived from an EMBL/GenBank/DDBJ whole genome shotgun (WGS) entry which is preliminary data.</text>
</comment>
<accession>A0A9P0Q0F6</accession>
<dbReference type="AlphaFoldDB" id="A0A9P0Q0F6"/>
<gene>
    <name evidence="1" type="ORF">ACAOBT_LOCUS28822</name>
</gene>
<name>A0A9P0Q0F6_ACAOB</name>
<keyword evidence="2" id="KW-1185">Reference proteome</keyword>
<sequence length="41" mass="4897">MQEKYINKAPVFNPRQSRLRNMKSVLVITSNHLIVCIRIVW</sequence>
<organism evidence="1 2">
    <name type="scientific">Acanthoscelides obtectus</name>
    <name type="common">Bean weevil</name>
    <name type="synonym">Bruchus obtectus</name>
    <dbReference type="NCBI Taxonomy" id="200917"/>
    <lineage>
        <taxon>Eukaryota</taxon>
        <taxon>Metazoa</taxon>
        <taxon>Ecdysozoa</taxon>
        <taxon>Arthropoda</taxon>
        <taxon>Hexapoda</taxon>
        <taxon>Insecta</taxon>
        <taxon>Pterygota</taxon>
        <taxon>Neoptera</taxon>
        <taxon>Endopterygota</taxon>
        <taxon>Coleoptera</taxon>
        <taxon>Polyphaga</taxon>
        <taxon>Cucujiformia</taxon>
        <taxon>Chrysomeloidea</taxon>
        <taxon>Chrysomelidae</taxon>
        <taxon>Bruchinae</taxon>
        <taxon>Bruchini</taxon>
        <taxon>Acanthoscelides</taxon>
    </lineage>
</organism>
<evidence type="ECO:0000313" key="1">
    <source>
        <dbReference type="EMBL" id="CAH2005927.1"/>
    </source>
</evidence>
<dbReference type="Proteomes" id="UP001152888">
    <property type="component" value="Unassembled WGS sequence"/>
</dbReference>
<reference evidence="1" key="1">
    <citation type="submission" date="2022-03" db="EMBL/GenBank/DDBJ databases">
        <authorList>
            <person name="Sayadi A."/>
        </authorList>
    </citation>
    <scope>NUCLEOTIDE SEQUENCE</scope>
</reference>
<proteinExistence type="predicted"/>
<evidence type="ECO:0000313" key="2">
    <source>
        <dbReference type="Proteomes" id="UP001152888"/>
    </source>
</evidence>